<dbReference type="PANTHER" id="PTHR10846:SF8">
    <property type="entry name" value="INNER MEMBRANE PROTEIN YRBG"/>
    <property type="match status" value="1"/>
</dbReference>
<dbReference type="InterPro" id="IPR004837">
    <property type="entry name" value="NaCa_Exmemb"/>
</dbReference>
<feature type="transmembrane region" description="Helical" evidence="5">
    <location>
        <begin position="242"/>
        <end position="263"/>
    </location>
</feature>
<dbReference type="GO" id="GO:0008273">
    <property type="term" value="F:calcium, potassium:sodium antiporter activity"/>
    <property type="evidence" value="ECO:0007669"/>
    <property type="project" value="TreeGrafter"/>
</dbReference>
<comment type="caution">
    <text evidence="7">The sequence shown here is derived from an EMBL/GenBank/DDBJ whole genome shotgun (WGS) entry which is preliminary data.</text>
</comment>
<reference evidence="7" key="1">
    <citation type="submission" date="2021-05" db="EMBL/GenBank/DDBJ databases">
        <authorList>
            <person name="Pietrasiak N."/>
            <person name="Ward R."/>
            <person name="Stajich J.E."/>
            <person name="Kurbessoian T."/>
        </authorList>
    </citation>
    <scope>NUCLEOTIDE SEQUENCE</scope>
    <source>
        <strain evidence="7">GSE-TBD4-15B</strain>
    </source>
</reference>
<dbReference type="InterPro" id="IPR044880">
    <property type="entry name" value="NCX_ion-bd_dom_sf"/>
</dbReference>
<feature type="transmembrane region" description="Helical" evidence="5">
    <location>
        <begin position="211"/>
        <end position="235"/>
    </location>
</feature>
<dbReference type="GO" id="GO:0005886">
    <property type="term" value="C:plasma membrane"/>
    <property type="evidence" value="ECO:0007669"/>
    <property type="project" value="TreeGrafter"/>
</dbReference>
<evidence type="ECO:0000256" key="5">
    <source>
        <dbReference type="SAM" id="Phobius"/>
    </source>
</evidence>
<dbReference type="GO" id="GO:0006874">
    <property type="term" value="P:intracellular calcium ion homeostasis"/>
    <property type="evidence" value="ECO:0007669"/>
    <property type="project" value="TreeGrafter"/>
</dbReference>
<keyword evidence="4 5" id="KW-0472">Membrane</keyword>
<dbReference type="AlphaFoldDB" id="A0A951U3W5"/>
<evidence type="ECO:0000256" key="2">
    <source>
        <dbReference type="ARBA" id="ARBA00022692"/>
    </source>
</evidence>
<name>A0A951U3W5_9CYAN</name>
<dbReference type="GO" id="GO:0005262">
    <property type="term" value="F:calcium channel activity"/>
    <property type="evidence" value="ECO:0007669"/>
    <property type="project" value="TreeGrafter"/>
</dbReference>
<protein>
    <submittedName>
        <fullName evidence="7">Calcium/sodium antiporter</fullName>
    </submittedName>
</protein>
<accession>A0A951U3W5</accession>
<dbReference type="NCBIfam" id="TIGR00367">
    <property type="entry name" value="calcium/sodium antiporter"/>
    <property type="match status" value="1"/>
</dbReference>
<dbReference type="PANTHER" id="PTHR10846">
    <property type="entry name" value="SODIUM/POTASSIUM/CALCIUM EXCHANGER"/>
    <property type="match status" value="1"/>
</dbReference>
<comment type="subcellular location">
    <subcellularLocation>
        <location evidence="1">Membrane</location>
        <topology evidence="1">Multi-pass membrane protein</topology>
    </subcellularLocation>
</comment>
<sequence>MSFMVIFLLILGLVLLVIGAEALVRGASNLATVVGISPLVIGLTIVAYGTSAPEMAVSTMTSLSGDADIAVGNVVGSNIFNVLFILGISAWVTPLIVAQQLIRLDVPIMIGTSVLAFVFGLDGTISRVDGIILFGLAVLYTLFLIYQSRKETNAQVQAEYEQFGQDARRSPVGLLVNVGYILGGLVMLVIGSRWLVDGATAIARSLGVNELVIGLTIVAAGTSLPELATSVVASIRGERDIAVGNVVGSNIFNILAVLGLAGIVAPNGVNVATEAIQFDIPVMIAVAFACLPIFISDNLIARWEGILFVIYYIAYALYLLLHANQDPSLPIYGAVMLWFVIPITALTLLITARRTLRARKPLSNK</sequence>
<feature type="transmembrane region" description="Helical" evidence="5">
    <location>
        <begin position="127"/>
        <end position="146"/>
    </location>
</feature>
<dbReference type="InterPro" id="IPR004481">
    <property type="entry name" value="K/Na/Ca-exchanger"/>
</dbReference>
<feature type="transmembrane region" description="Helical" evidence="5">
    <location>
        <begin position="306"/>
        <end position="323"/>
    </location>
</feature>
<dbReference type="Pfam" id="PF01699">
    <property type="entry name" value="Na_Ca_ex"/>
    <property type="match status" value="2"/>
</dbReference>
<feature type="domain" description="Sodium/calcium exchanger membrane region" evidence="6">
    <location>
        <begin position="5"/>
        <end position="145"/>
    </location>
</feature>
<feature type="transmembrane region" description="Helical" evidence="5">
    <location>
        <begin position="172"/>
        <end position="191"/>
    </location>
</feature>
<evidence type="ECO:0000259" key="6">
    <source>
        <dbReference type="Pfam" id="PF01699"/>
    </source>
</evidence>
<dbReference type="Proteomes" id="UP000707356">
    <property type="component" value="Unassembled WGS sequence"/>
</dbReference>
<dbReference type="EMBL" id="JAHHHV010000027">
    <property type="protein sequence ID" value="MBW4465000.1"/>
    <property type="molecule type" value="Genomic_DNA"/>
</dbReference>
<evidence type="ECO:0000256" key="1">
    <source>
        <dbReference type="ARBA" id="ARBA00004141"/>
    </source>
</evidence>
<organism evidence="7 8">
    <name type="scientific">Pegethrix bostrychoides GSE-TBD4-15B</name>
    <dbReference type="NCBI Taxonomy" id="2839662"/>
    <lineage>
        <taxon>Bacteria</taxon>
        <taxon>Bacillati</taxon>
        <taxon>Cyanobacteriota</taxon>
        <taxon>Cyanophyceae</taxon>
        <taxon>Oculatellales</taxon>
        <taxon>Oculatellaceae</taxon>
        <taxon>Pegethrix</taxon>
    </lineage>
</organism>
<keyword evidence="3 5" id="KW-1133">Transmembrane helix</keyword>
<keyword evidence="2 5" id="KW-0812">Transmembrane</keyword>
<evidence type="ECO:0000313" key="8">
    <source>
        <dbReference type="Proteomes" id="UP000707356"/>
    </source>
</evidence>
<feature type="transmembrane region" description="Helical" evidence="5">
    <location>
        <begin position="275"/>
        <end position="294"/>
    </location>
</feature>
<proteinExistence type="predicted"/>
<gene>
    <name evidence="7" type="ORF">KME07_06110</name>
</gene>
<reference evidence="7" key="2">
    <citation type="journal article" date="2022" name="Microbiol. Resour. Announc.">
        <title>Metagenome Sequencing to Explore Phylogenomics of Terrestrial Cyanobacteria.</title>
        <authorList>
            <person name="Ward R.D."/>
            <person name="Stajich J.E."/>
            <person name="Johansen J.R."/>
            <person name="Huntemann M."/>
            <person name="Clum A."/>
            <person name="Foster B."/>
            <person name="Foster B."/>
            <person name="Roux S."/>
            <person name="Palaniappan K."/>
            <person name="Varghese N."/>
            <person name="Mukherjee S."/>
            <person name="Reddy T.B.K."/>
            <person name="Daum C."/>
            <person name="Copeland A."/>
            <person name="Chen I.A."/>
            <person name="Ivanova N.N."/>
            <person name="Kyrpides N.C."/>
            <person name="Shapiro N."/>
            <person name="Eloe-Fadrosh E.A."/>
            <person name="Pietrasiak N."/>
        </authorList>
    </citation>
    <scope>NUCLEOTIDE SEQUENCE</scope>
    <source>
        <strain evidence="7">GSE-TBD4-15B</strain>
    </source>
</reference>
<feature type="domain" description="Sodium/calcium exchanger membrane region" evidence="6">
    <location>
        <begin position="178"/>
        <end position="320"/>
    </location>
</feature>
<evidence type="ECO:0000313" key="7">
    <source>
        <dbReference type="EMBL" id="MBW4465000.1"/>
    </source>
</evidence>
<feature type="transmembrane region" description="Helical" evidence="5">
    <location>
        <begin position="329"/>
        <end position="350"/>
    </location>
</feature>
<evidence type="ECO:0000256" key="4">
    <source>
        <dbReference type="ARBA" id="ARBA00023136"/>
    </source>
</evidence>
<feature type="transmembrane region" description="Helical" evidence="5">
    <location>
        <begin position="104"/>
        <end position="121"/>
    </location>
</feature>
<dbReference type="Gene3D" id="1.20.1420.30">
    <property type="entry name" value="NCX, central ion-binding region"/>
    <property type="match status" value="2"/>
</dbReference>
<evidence type="ECO:0000256" key="3">
    <source>
        <dbReference type="ARBA" id="ARBA00022989"/>
    </source>
</evidence>
<dbReference type="Gene3D" id="6.10.280.80">
    <property type="entry name" value="NCX, peripheral helical region"/>
    <property type="match status" value="1"/>
</dbReference>